<organism evidence="1 2">
    <name type="scientific">Guyanagaster necrorhizus</name>
    <dbReference type="NCBI Taxonomy" id="856835"/>
    <lineage>
        <taxon>Eukaryota</taxon>
        <taxon>Fungi</taxon>
        <taxon>Dikarya</taxon>
        <taxon>Basidiomycota</taxon>
        <taxon>Agaricomycotina</taxon>
        <taxon>Agaricomycetes</taxon>
        <taxon>Agaricomycetidae</taxon>
        <taxon>Agaricales</taxon>
        <taxon>Marasmiineae</taxon>
        <taxon>Physalacriaceae</taxon>
        <taxon>Guyanagaster</taxon>
    </lineage>
</organism>
<name>A0A9P8AT57_9AGAR</name>
<dbReference type="AlphaFoldDB" id="A0A9P8AT57"/>
<comment type="caution">
    <text evidence="1">The sequence shown here is derived from an EMBL/GenBank/DDBJ whole genome shotgun (WGS) entry which is preliminary data.</text>
</comment>
<gene>
    <name evidence="1" type="ORF">BT62DRAFT_1005469</name>
</gene>
<sequence length="103" mass="11989">MVGARRPFSSLWDLKRRFYDGKASRRFRSIQAYVALKARNRFNTLAATATLFLEFAARVLDSRTRTITVCLYVYLPMLDSSPNIFVTFLSDHRVVENIHQREG</sequence>
<protein>
    <submittedName>
        <fullName evidence="1">Uncharacterized protein</fullName>
    </submittedName>
</protein>
<dbReference type="Proteomes" id="UP000812287">
    <property type="component" value="Unassembled WGS sequence"/>
</dbReference>
<keyword evidence="2" id="KW-1185">Reference proteome</keyword>
<dbReference type="EMBL" id="MU250533">
    <property type="protein sequence ID" value="KAG7447064.1"/>
    <property type="molecule type" value="Genomic_DNA"/>
</dbReference>
<reference evidence="1" key="1">
    <citation type="submission" date="2020-11" db="EMBL/GenBank/DDBJ databases">
        <title>Adaptations for nitrogen fixation in a non-lichenized fungal sporocarp promotes dispersal by wood-feeding termites.</title>
        <authorList>
            <consortium name="DOE Joint Genome Institute"/>
            <person name="Koch R.A."/>
            <person name="Yoon G."/>
            <person name="Arayal U."/>
            <person name="Lail K."/>
            <person name="Amirebrahimi M."/>
            <person name="Labutti K."/>
            <person name="Lipzen A."/>
            <person name="Riley R."/>
            <person name="Barry K."/>
            <person name="Henrissat B."/>
            <person name="Grigoriev I.V."/>
            <person name="Herr J.R."/>
            <person name="Aime M.C."/>
        </authorList>
    </citation>
    <scope>NUCLEOTIDE SEQUENCE</scope>
    <source>
        <strain evidence="1">MCA 3950</strain>
    </source>
</reference>
<accession>A0A9P8AT57</accession>
<dbReference type="GeneID" id="66099442"/>
<evidence type="ECO:0000313" key="2">
    <source>
        <dbReference type="Proteomes" id="UP000812287"/>
    </source>
</evidence>
<proteinExistence type="predicted"/>
<evidence type="ECO:0000313" key="1">
    <source>
        <dbReference type="EMBL" id="KAG7447064.1"/>
    </source>
</evidence>
<dbReference type="RefSeq" id="XP_043040564.1">
    <property type="nucleotide sequence ID" value="XM_043177155.1"/>
</dbReference>